<dbReference type="InterPro" id="IPR036365">
    <property type="entry name" value="PGBD-like_sf"/>
</dbReference>
<feature type="domain" description="Peptidoglycan binding-like" evidence="2">
    <location>
        <begin position="904"/>
        <end position="959"/>
    </location>
</feature>
<feature type="signal peptide" evidence="1">
    <location>
        <begin position="1"/>
        <end position="35"/>
    </location>
</feature>
<feature type="chain" id="PRO_5011502385" evidence="1">
    <location>
        <begin position="36"/>
        <end position="967"/>
    </location>
</feature>
<dbReference type="Gene3D" id="1.10.101.10">
    <property type="entry name" value="PGBD-like superfamily/PGBD"/>
    <property type="match status" value="1"/>
</dbReference>
<accession>A0A1H5LTS2</accession>
<sequence length="967" mass="110222">MIFVKSKFNTRTHKKFPYFLISILLILTTSRGLNAQQNLPGHDELNVEISVPKMGIVEIPIAIQGNDAYLPVQELFNLLQLKNVEINTGVIGFIIHPDSTYHINYKDREIVYRDEIFPLKESDVIKSPTGNYLKSDYFGKVFGLHTNFSFRSLSVKFQTEKELPFIKEMKRKEIRENLNRVIGVVNPDTIMPRRYPFFKPGFIDWGVTSTQQTQIVNDNRFTLGVGTMFIGGETNLRLNYSTRVPFNSRNQFYQWRLVNNYSKFFKQVSVGRINTRATSSVFAPINGVQVSNSPFQNRRSFGTFTLSDFTEPRWTVELYVNNALVDFTVADASGFYTFEVPLMYGNTAVDLRFYGPYGEERIEERMINIPYNFVPKNEFEYTLSAGILENPENDRFSRLNMNYGLNNSITLGGGVEYLSDVSSGEVMPFVNASARVASGLLFSGEYMYGVKGEALLSYHTPQSLQVNVNYIKYHEDQTAIRFNYLEERKISLSTPIRTKAFYMFSRLSLNQILMPATKLTTAQLLLSGGFMGISTNLTTYGIFNSRVDDPTIYSSLSQTYRLPYKFIFSPRVQYDVSRNTFTNLNVELERPIFRNGFANVGYENNFRRDEHIFEFGLRYSFDMAQTSFSSRIGKHNSSFVESAQGSILFDDNTDFVMARNRTSVTRAALTLVPFLDLNWNGQKDPMEPGVPGLELGNRSGNVTYNKDRTVIRITELQPYVDLLLQLDPTSLDNIAWHIPDPKIGVHTTPNHFQEIHVPVQVLGEVGGMVYLKDSKGTRGQGRIRVQILNRDDSVAAEFLTEGDGYFTYLGLAPGHYRAVIDPEQLENLDFKVSPAEIPLNIEVDKYGDIVDTLEFVIEPNVPEEVSQNDSPQSPIKETEEPLVPKKAIRIDLGERGYWAFSDTDDNIKLIQQFLKELGYESGKIDGIYGEKTLQAVRKFQRETGIRLDGIFGPETLGTLEDRLSEKK</sequence>
<dbReference type="InterPro" id="IPR036366">
    <property type="entry name" value="PGBDSf"/>
</dbReference>
<dbReference type="AlphaFoldDB" id="A0A1H5LTS2"/>
<dbReference type="EMBL" id="FNUG01000002">
    <property type="protein sequence ID" value="SEE80419.1"/>
    <property type="molecule type" value="Genomic_DNA"/>
</dbReference>
<gene>
    <name evidence="3" type="ORF">SAMN04488034_102417</name>
</gene>
<protein>
    <submittedName>
        <fullName evidence="3">Putative peptidoglycan binding domain-containing protein</fullName>
    </submittedName>
</protein>
<dbReference type="STRING" id="390640.SAMN04488034_102417"/>
<reference evidence="3 4" key="1">
    <citation type="submission" date="2016-10" db="EMBL/GenBank/DDBJ databases">
        <authorList>
            <person name="de Groot N.N."/>
        </authorList>
    </citation>
    <scope>NUCLEOTIDE SEQUENCE [LARGE SCALE GENOMIC DNA]</scope>
    <source>
        <strain evidence="3 4">DSM 23553</strain>
    </source>
</reference>
<proteinExistence type="predicted"/>
<keyword evidence="4" id="KW-1185">Reference proteome</keyword>
<dbReference type="SUPFAM" id="SSF47090">
    <property type="entry name" value="PGBD-like"/>
    <property type="match status" value="1"/>
</dbReference>
<dbReference type="Proteomes" id="UP000199448">
    <property type="component" value="Unassembled WGS sequence"/>
</dbReference>
<evidence type="ECO:0000313" key="4">
    <source>
        <dbReference type="Proteomes" id="UP000199448"/>
    </source>
</evidence>
<name>A0A1H5LTS2_9FLAO</name>
<evidence type="ECO:0000313" key="3">
    <source>
        <dbReference type="EMBL" id="SEE80419.1"/>
    </source>
</evidence>
<dbReference type="InterPro" id="IPR002477">
    <property type="entry name" value="Peptidoglycan-bd-like"/>
</dbReference>
<evidence type="ECO:0000256" key="1">
    <source>
        <dbReference type="SAM" id="SignalP"/>
    </source>
</evidence>
<organism evidence="3 4">
    <name type="scientific">Salinimicrobium catena</name>
    <dbReference type="NCBI Taxonomy" id="390640"/>
    <lineage>
        <taxon>Bacteria</taxon>
        <taxon>Pseudomonadati</taxon>
        <taxon>Bacteroidota</taxon>
        <taxon>Flavobacteriia</taxon>
        <taxon>Flavobacteriales</taxon>
        <taxon>Flavobacteriaceae</taxon>
        <taxon>Salinimicrobium</taxon>
    </lineage>
</organism>
<keyword evidence="1" id="KW-0732">Signal</keyword>
<evidence type="ECO:0000259" key="2">
    <source>
        <dbReference type="Pfam" id="PF01471"/>
    </source>
</evidence>
<dbReference type="Pfam" id="PF01471">
    <property type="entry name" value="PG_binding_1"/>
    <property type="match status" value="1"/>
</dbReference>